<proteinExistence type="predicted"/>
<dbReference type="AlphaFoldDB" id="A0A0B0MLX8"/>
<organism evidence="1 2">
    <name type="scientific">Gossypium arboreum</name>
    <name type="common">Tree cotton</name>
    <name type="synonym">Gossypium nanking</name>
    <dbReference type="NCBI Taxonomy" id="29729"/>
    <lineage>
        <taxon>Eukaryota</taxon>
        <taxon>Viridiplantae</taxon>
        <taxon>Streptophyta</taxon>
        <taxon>Embryophyta</taxon>
        <taxon>Tracheophyta</taxon>
        <taxon>Spermatophyta</taxon>
        <taxon>Magnoliopsida</taxon>
        <taxon>eudicotyledons</taxon>
        <taxon>Gunneridae</taxon>
        <taxon>Pentapetalae</taxon>
        <taxon>rosids</taxon>
        <taxon>malvids</taxon>
        <taxon>Malvales</taxon>
        <taxon>Malvaceae</taxon>
        <taxon>Malvoideae</taxon>
        <taxon>Gossypium</taxon>
    </lineage>
</organism>
<evidence type="ECO:0000313" key="1">
    <source>
        <dbReference type="EMBL" id="KHG00499.1"/>
    </source>
</evidence>
<protein>
    <submittedName>
        <fullName evidence="1">Uncharacterized protein</fullName>
    </submittedName>
</protein>
<accession>A0A0B0MLX8</accession>
<dbReference type="Proteomes" id="UP000032142">
    <property type="component" value="Unassembled WGS sequence"/>
</dbReference>
<sequence>MVSVLAVSFYPPGFINNATTMVMVVSKQTECLL</sequence>
<dbReference type="EMBL" id="JRRC01131930">
    <property type="protein sequence ID" value="KHG00499.1"/>
    <property type="molecule type" value="Genomic_DNA"/>
</dbReference>
<keyword evidence="2" id="KW-1185">Reference proteome</keyword>
<reference evidence="2" key="1">
    <citation type="submission" date="2014-09" db="EMBL/GenBank/DDBJ databases">
        <authorList>
            <person name="Mudge J."/>
            <person name="Ramaraj T."/>
            <person name="Lindquist I.E."/>
            <person name="Bharti A.K."/>
            <person name="Sundararajan A."/>
            <person name="Cameron C.T."/>
            <person name="Woodward J.E."/>
            <person name="May G.D."/>
            <person name="Brubaker C."/>
            <person name="Broadhvest J."/>
            <person name="Wilkins T.A."/>
        </authorList>
    </citation>
    <scope>NUCLEOTIDE SEQUENCE</scope>
    <source>
        <strain evidence="2">cv. AKA8401</strain>
    </source>
</reference>
<comment type="caution">
    <text evidence="1">The sequence shown here is derived from an EMBL/GenBank/DDBJ whole genome shotgun (WGS) entry which is preliminary data.</text>
</comment>
<gene>
    <name evidence="1" type="ORF">F383_19662</name>
</gene>
<evidence type="ECO:0000313" key="2">
    <source>
        <dbReference type="Proteomes" id="UP000032142"/>
    </source>
</evidence>
<name>A0A0B0MLX8_GOSAR</name>